<dbReference type="Pfam" id="PF04239">
    <property type="entry name" value="DUF421"/>
    <property type="match status" value="1"/>
</dbReference>
<evidence type="ECO:0000256" key="2">
    <source>
        <dbReference type="ARBA" id="ARBA00006448"/>
    </source>
</evidence>
<sequence length="231" mass="27071">MEHVWISIVRTVVSFFILMIVSLWMGRRVNSKNTHHNFAIAVIIGSFISNMGFDYNLSFFPMLVAFISLIVIYFLLSIISTKSRRFRLWLSGQPTVVIENGKLLDENMKKIMYTIDDLNQQLREQGIFNIFEVEFALVEVSGKLSIMKKKDYQNVIQKDINPSNPSKKLTLPIELIMDRIPVEKNFNTQYSWKWLEEELKKRNLKMTDIQYAVISSNGSLFIDLFDDKIKR</sequence>
<dbReference type="PANTHER" id="PTHR34582">
    <property type="entry name" value="UPF0702 TRANSMEMBRANE PROTEIN YCAP"/>
    <property type="match status" value="1"/>
</dbReference>
<dbReference type="AlphaFoldDB" id="A0A0U1NXK6"/>
<feature type="transmembrane region" description="Helical" evidence="7">
    <location>
        <begin position="6"/>
        <end position="25"/>
    </location>
</feature>
<keyword evidence="3" id="KW-1003">Cell membrane</keyword>
<feature type="transmembrane region" description="Helical" evidence="7">
    <location>
        <begin position="37"/>
        <end position="53"/>
    </location>
</feature>
<evidence type="ECO:0000313" key="10">
    <source>
        <dbReference type="Proteomes" id="UP000199087"/>
    </source>
</evidence>
<keyword evidence="5 7" id="KW-1133">Transmembrane helix</keyword>
<dbReference type="InterPro" id="IPR007353">
    <property type="entry name" value="DUF421"/>
</dbReference>
<dbReference type="GO" id="GO:0005886">
    <property type="term" value="C:plasma membrane"/>
    <property type="evidence" value="ECO:0007669"/>
    <property type="project" value="UniProtKB-SubCell"/>
</dbReference>
<keyword evidence="10" id="KW-1185">Reference proteome</keyword>
<evidence type="ECO:0000256" key="7">
    <source>
        <dbReference type="SAM" id="Phobius"/>
    </source>
</evidence>
<evidence type="ECO:0000256" key="6">
    <source>
        <dbReference type="ARBA" id="ARBA00023136"/>
    </source>
</evidence>
<dbReference type="PANTHER" id="PTHR34582:SF7">
    <property type="entry name" value="UPF0702 TRANSMEMBRANE PROTEIN YDFS"/>
    <property type="match status" value="1"/>
</dbReference>
<dbReference type="Proteomes" id="UP000199087">
    <property type="component" value="Unassembled WGS sequence"/>
</dbReference>
<dbReference type="InterPro" id="IPR023090">
    <property type="entry name" value="UPF0702_alpha/beta_dom_sf"/>
</dbReference>
<feature type="transmembrane region" description="Helical" evidence="7">
    <location>
        <begin position="59"/>
        <end position="79"/>
    </location>
</feature>
<reference evidence="10" key="1">
    <citation type="submission" date="2015-05" db="EMBL/GenBank/DDBJ databases">
        <authorList>
            <person name="Urmite Genomes"/>
        </authorList>
    </citation>
    <scope>NUCLEOTIDE SEQUENCE [LARGE SCALE GENOMIC DNA]</scope>
    <source>
        <strain evidence="10">LF1</strain>
    </source>
</reference>
<comment type="similarity">
    <text evidence="2">Belongs to the UPF0702 family.</text>
</comment>
<dbReference type="Gene3D" id="3.30.240.20">
    <property type="entry name" value="bsu07140 like domains"/>
    <property type="match status" value="2"/>
</dbReference>
<evidence type="ECO:0000256" key="4">
    <source>
        <dbReference type="ARBA" id="ARBA00022692"/>
    </source>
</evidence>
<keyword evidence="4 7" id="KW-0812">Transmembrane</keyword>
<evidence type="ECO:0000259" key="8">
    <source>
        <dbReference type="Pfam" id="PF04239"/>
    </source>
</evidence>
<evidence type="ECO:0000313" key="9">
    <source>
        <dbReference type="EMBL" id="CRK82743.1"/>
    </source>
</evidence>
<accession>A0A0U1NXK6</accession>
<evidence type="ECO:0000256" key="5">
    <source>
        <dbReference type="ARBA" id="ARBA00022989"/>
    </source>
</evidence>
<comment type="subcellular location">
    <subcellularLocation>
        <location evidence="1">Cell membrane</location>
        <topology evidence="1">Multi-pass membrane protein</topology>
    </subcellularLocation>
</comment>
<evidence type="ECO:0000256" key="3">
    <source>
        <dbReference type="ARBA" id="ARBA00022475"/>
    </source>
</evidence>
<protein>
    <submittedName>
        <fullName evidence="9">YdfS</fullName>
    </submittedName>
</protein>
<name>A0A0U1NXK6_9BACI</name>
<proteinExistence type="inferred from homology"/>
<dbReference type="EMBL" id="CVRB01000003">
    <property type="protein sequence ID" value="CRK82743.1"/>
    <property type="molecule type" value="Genomic_DNA"/>
</dbReference>
<keyword evidence="6 7" id="KW-0472">Membrane</keyword>
<gene>
    <name evidence="9" type="ORF">BN000_02688</name>
</gene>
<evidence type="ECO:0000256" key="1">
    <source>
        <dbReference type="ARBA" id="ARBA00004651"/>
    </source>
</evidence>
<feature type="domain" description="YetF C-terminal" evidence="8">
    <location>
        <begin position="82"/>
        <end position="212"/>
    </location>
</feature>
<organism evidence="9 10">
    <name type="scientific">Neobacillus massiliamazoniensis</name>
    <dbReference type="NCBI Taxonomy" id="1499688"/>
    <lineage>
        <taxon>Bacteria</taxon>
        <taxon>Bacillati</taxon>
        <taxon>Bacillota</taxon>
        <taxon>Bacilli</taxon>
        <taxon>Bacillales</taxon>
        <taxon>Bacillaceae</taxon>
        <taxon>Neobacillus</taxon>
    </lineage>
</organism>
<dbReference type="OrthoDB" id="9778331at2"/>
<dbReference type="STRING" id="1499688.BN000_02688"/>